<evidence type="ECO:0000256" key="2">
    <source>
        <dbReference type="ARBA" id="ARBA00022448"/>
    </source>
</evidence>
<dbReference type="NCBIfam" id="TIGR00792">
    <property type="entry name" value="gph"/>
    <property type="match status" value="1"/>
</dbReference>
<dbReference type="GO" id="GO:0005886">
    <property type="term" value="C:plasma membrane"/>
    <property type="evidence" value="ECO:0007669"/>
    <property type="project" value="UniProtKB-SubCell"/>
</dbReference>
<reference evidence="9" key="1">
    <citation type="journal article" date="2016" name="Front. Microbiol.">
        <title>Complete Genome Sequence of Clostridium estertheticum DSM 8809, a Microbe Identified in Spoiled Vacuum Packed Beef.</title>
        <authorList>
            <person name="Yu Z."/>
            <person name="Gunn L."/>
            <person name="Brennan E."/>
            <person name="Reid R."/>
            <person name="Wall P.G."/>
            <person name="Gaora O.P."/>
            <person name="Hurley D."/>
            <person name="Bolton D."/>
            <person name="Fanning S."/>
        </authorList>
    </citation>
    <scope>NUCLEOTIDE SEQUENCE [LARGE SCALE GENOMIC DNA]</scope>
    <source>
        <strain evidence="9">DSM 8809</strain>
    </source>
</reference>
<accession>A0A1J0GEQ6</accession>
<dbReference type="InterPro" id="IPR036259">
    <property type="entry name" value="MFS_trans_sf"/>
</dbReference>
<dbReference type="SUPFAM" id="SSF103473">
    <property type="entry name" value="MFS general substrate transporter"/>
    <property type="match status" value="1"/>
</dbReference>
<dbReference type="PROSITE" id="PS50850">
    <property type="entry name" value="MFS"/>
    <property type="match status" value="1"/>
</dbReference>
<evidence type="ECO:0000259" key="7">
    <source>
        <dbReference type="PROSITE" id="PS50850"/>
    </source>
</evidence>
<comment type="subcellular location">
    <subcellularLocation>
        <location evidence="1">Cell membrane</location>
        <topology evidence="1">Multi-pass membrane protein</topology>
    </subcellularLocation>
</comment>
<evidence type="ECO:0000256" key="4">
    <source>
        <dbReference type="ARBA" id="ARBA00022989"/>
    </source>
</evidence>
<dbReference type="OrthoDB" id="9764596at2"/>
<feature type="transmembrane region" description="Helical" evidence="6">
    <location>
        <begin position="407"/>
        <end position="427"/>
    </location>
</feature>
<keyword evidence="4 6" id="KW-1133">Transmembrane helix</keyword>
<dbReference type="GO" id="GO:0008643">
    <property type="term" value="P:carbohydrate transport"/>
    <property type="evidence" value="ECO:0007669"/>
    <property type="project" value="InterPro"/>
</dbReference>
<feature type="transmembrane region" description="Helical" evidence="6">
    <location>
        <begin position="113"/>
        <end position="133"/>
    </location>
</feature>
<dbReference type="Pfam" id="PF13347">
    <property type="entry name" value="MFS_2"/>
    <property type="match status" value="1"/>
</dbReference>
<dbReference type="Proteomes" id="UP000182569">
    <property type="component" value="Chromosome"/>
</dbReference>
<dbReference type="STRING" id="1552.A7L45_06705"/>
<dbReference type="GO" id="GO:0006814">
    <property type="term" value="P:sodium ion transport"/>
    <property type="evidence" value="ECO:0007669"/>
    <property type="project" value="InterPro"/>
</dbReference>
<dbReference type="RefSeq" id="WP_071612073.1">
    <property type="nucleotide sequence ID" value="NZ_CP015756.1"/>
</dbReference>
<gene>
    <name evidence="8" type="ORF">A7L45_06705</name>
</gene>
<evidence type="ECO:0000256" key="1">
    <source>
        <dbReference type="ARBA" id="ARBA00004651"/>
    </source>
</evidence>
<dbReference type="EMBL" id="CP015756">
    <property type="protein sequence ID" value="APC39779.1"/>
    <property type="molecule type" value="Genomic_DNA"/>
</dbReference>
<dbReference type="CDD" id="cd17332">
    <property type="entry name" value="MFS_MelB_like"/>
    <property type="match status" value="1"/>
</dbReference>
<keyword evidence="3 6" id="KW-0812">Transmembrane</keyword>
<name>A0A1J0GEQ6_9CLOT</name>
<dbReference type="PANTHER" id="PTHR11328">
    <property type="entry name" value="MAJOR FACILITATOR SUPERFAMILY DOMAIN-CONTAINING PROTEIN"/>
    <property type="match status" value="1"/>
</dbReference>
<keyword evidence="5 6" id="KW-0472">Membrane</keyword>
<dbReference type="InterPro" id="IPR039672">
    <property type="entry name" value="MFS_2"/>
</dbReference>
<sequence>MKKLTFKEKISYGFGDMGNGFMFDMGQLYLLKFFTDIAGIPAAVAGGIFLFTKLFDAIVDPLAGTFIDSRKGKPGAGKYRQIMLLASIILAIISVFVFLAPDFSLKGKIIYAYGSYMAWGVAYSFTNIPYGTLAATMTQDPQERTSLASFRQLGSTMALLISTVVVVPLVAKFNNPNLGWPVAIGIMALFGIGSFYVTFRNCRENIPVAKVETQKIDFKDIVKTIFTNRPLLVLILMTIFSISAFNLRSAMLLYFCQYNLGNKGLMAYVGFVAIGCSLLGVVAMPILSKRFGKKNTVIIGFAISIIADLLNFIIPLHLVTFIILQSIAYFGLSIPNGMTWALVSDAIDYGEWKTGEKRGAITYSVFNFSRKIAQSVAGFAAGIGLSLTGYIPKVAQTAGALFGIKGLLLLYPAFALGIAILVISTLYNLTDKKYLEIASDLRKRNS</sequence>
<organism evidence="8 9">
    <name type="scientific">Clostridium estertheticum subsp. estertheticum</name>
    <dbReference type="NCBI Taxonomy" id="1552"/>
    <lineage>
        <taxon>Bacteria</taxon>
        <taxon>Bacillati</taxon>
        <taxon>Bacillota</taxon>
        <taxon>Clostridia</taxon>
        <taxon>Eubacteriales</taxon>
        <taxon>Clostridiaceae</taxon>
        <taxon>Clostridium</taxon>
    </lineage>
</organism>
<evidence type="ECO:0000256" key="3">
    <source>
        <dbReference type="ARBA" id="ARBA00022692"/>
    </source>
</evidence>
<feature type="transmembrane region" description="Helical" evidence="6">
    <location>
        <begin position="153"/>
        <end position="171"/>
    </location>
</feature>
<feature type="transmembrane region" description="Helical" evidence="6">
    <location>
        <begin position="299"/>
        <end position="332"/>
    </location>
</feature>
<dbReference type="AlphaFoldDB" id="A0A1J0GEQ6"/>
<evidence type="ECO:0000313" key="9">
    <source>
        <dbReference type="Proteomes" id="UP000182569"/>
    </source>
</evidence>
<feature type="transmembrane region" description="Helical" evidence="6">
    <location>
        <begin position="372"/>
        <end position="395"/>
    </location>
</feature>
<keyword evidence="2" id="KW-0813">Transport</keyword>
<dbReference type="InterPro" id="IPR020846">
    <property type="entry name" value="MFS_dom"/>
</dbReference>
<feature type="domain" description="Major facilitator superfamily (MFS) profile" evidence="7">
    <location>
        <begin position="1"/>
        <end position="433"/>
    </location>
</feature>
<evidence type="ECO:0000256" key="5">
    <source>
        <dbReference type="ARBA" id="ARBA00023136"/>
    </source>
</evidence>
<feature type="transmembrane region" description="Helical" evidence="6">
    <location>
        <begin position="231"/>
        <end position="255"/>
    </location>
</feature>
<dbReference type="PANTHER" id="PTHR11328:SF24">
    <property type="entry name" value="MAJOR FACILITATOR SUPERFAMILY (MFS) PROFILE DOMAIN-CONTAINING PROTEIN"/>
    <property type="match status" value="1"/>
</dbReference>
<feature type="transmembrane region" description="Helical" evidence="6">
    <location>
        <begin position="177"/>
        <end position="197"/>
    </location>
</feature>
<evidence type="ECO:0000256" key="6">
    <source>
        <dbReference type="SAM" id="Phobius"/>
    </source>
</evidence>
<proteinExistence type="predicted"/>
<dbReference type="InterPro" id="IPR001927">
    <property type="entry name" value="Na/Gal_symport"/>
</dbReference>
<feature type="transmembrane region" description="Helical" evidence="6">
    <location>
        <begin position="267"/>
        <end position="287"/>
    </location>
</feature>
<protein>
    <submittedName>
        <fullName evidence="8">MFS transporter</fullName>
    </submittedName>
</protein>
<dbReference type="Gene3D" id="1.20.1250.20">
    <property type="entry name" value="MFS general substrate transporter like domains"/>
    <property type="match status" value="1"/>
</dbReference>
<evidence type="ECO:0000313" key="8">
    <source>
        <dbReference type="EMBL" id="APC39779.1"/>
    </source>
</evidence>
<keyword evidence="9" id="KW-1185">Reference proteome</keyword>
<dbReference type="GO" id="GO:0015293">
    <property type="term" value="F:symporter activity"/>
    <property type="evidence" value="ECO:0007669"/>
    <property type="project" value="InterPro"/>
</dbReference>
<dbReference type="KEGG" id="ceu:A7L45_06705"/>
<feature type="transmembrane region" description="Helical" evidence="6">
    <location>
        <begin position="82"/>
        <end position="101"/>
    </location>
</feature>